<dbReference type="InterPro" id="IPR012337">
    <property type="entry name" value="RNaseH-like_sf"/>
</dbReference>
<evidence type="ECO:0000313" key="2">
    <source>
        <dbReference type="Proteomes" id="UP001188597"/>
    </source>
</evidence>
<accession>A0AA88V6Z0</accession>
<sequence length="196" mass="22435">MMRKKFTNGRKLCRLGMTRFATNFLSLKFFFKFKKELRKIFNCDKWLNSKLAKSVVGKEVAKLHVVKLSEPLVRVLHLTKGDEKPSMGYLYEVIRKVKATIKSNLKNWLSLYLSVLRDKQLSSPLHSPGCLLNPGTCFKPSFKKQKEVTRGLLSTITTLVPDDYTQDLTKYKQATGDFGMAIAMLRTHGWANELGL</sequence>
<dbReference type="AlphaFoldDB" id="A0AA88V6Z0"/>
<comment type="caution">
    <text evidence="1">The sequence shown here is derived from an EMBL/GenBank/DDBJ whole genome shotgun (WGS) entry which is preliminary data.</text>
</comment>
<proteinExistence type="predicted"/>
<dbReference type="Proteomes" id="UP001188597">
    <property type="component" value="Unassembled WGS sequence"/>
</dbReference>
<dbReference type="SUPFAM" id="SSF53098">
    <property type="entry name" value="Ribonuclease H-like"/>
    <property type="match status" value="1"/>
</dbReference>
<reference evidence="1" key="1">
    <citation type="submission" date="2022-12" db="EMBL/GenBank/DDBJ databases">
        <title>Draft genome assemblies for two species of Escallonia (Escalloniales).</title>
        <authorList>
            <person name="Chanderbali A."/>
            <person name="Dervinis C."/>
            <person name="Anghel I."/>
            <person name="Soltis D."/>
            <person name="Soltis P."/>
            <person name="Zapata F."/>
        </authorList>
    </citation>
    <scope>NUCLEOTIDE SEQUENCE</scope>
    <source>
        <strain evidence="1">UCBG64.0493</strain>
        <tissue evidence="1">Leaf</tissue>
    </source>
</reference>
<evidence type="ECO:0000313" key="1">
    <source>
        <dbReference type="EMBL" id="KAK3002959.1"/>
    </source>
</evidence>
<protein>
    <submittedName>
        <fullName evidence="1">Uncharacterized protein</fullName>
    </submittedName>
</protein>
<keyword evidence="2" id="KW-1185">Reference proteome</keyword>
<organism evidence="1 2">
    <name type="scientific">Escallonia herrerae</name>
    <dbReference type="NCBI Taxonomy" id="1293975"/>
    <lineage>
        <taxon>Eukaryota</taxon>
        <taxon>Viridiplantae</taxon>
        <taxon>Streptophyta</taxon>
        <taxon>Embryophyta</taxon>
        <taxon>Tracheophyta</taxon>
        <taxon>Spermatophyta</taxon>
        <taxon>Magnoliopsida</taxon>
        <taxon>eudicotyledons</taxon>
        <taxon>Gunneridae</taxon>
        <taxon>Pentapetalae</taxon>
        <taxon>asterids</taxon>
        <taxon>campanulids</taxon>
        <taxon>Escalloniales</taxon>
        <taxon>Escalloniaceae</taxon>
        <taxon>Escallonia</taxon>
    </lineage>
</organism>
<dbReference type="EMBL" id="JAVXUP010002498">
    <property type="protein sequence ID" value="KAK3002959.1"/>
    <property type="molecule type" value="Genomic_DNA"/>
</dbReference>
<gene>
    <name evidence="1" type="ORF">RJ639_017965</name>
</gene>
<name>A0AA88V6Z0_9ASTE</name>